<name>H5XC78_9PSEU</name>
<dbReference type="Proteomes" id="UP000002791">
    <property type="component" value="Chromosome"/>
</dbReference>
<dbReference type="eggNOG" id="COG4715">
    <property type="taxonomic scope" value="Bacteria"/>
</dbReference>
<gene>
    <name evidence="1" type="ORF">SaccyDRAFT_0142</name>
</gene>
<evidence type="ECO:0000313" key="2">
    <source>
        <dbReference type="Proteomes" id="UP000002791"/>
    </source>
</evidence>
<proteinExistence type="predicted"/>
<evidence type="ECO:0000313" key="1">
    <source>
        <dbReference type="EMBL" id="EHR59082.1"/>
    </source>
</evidence>
<keyword evidence="2" id="KW-1185">Reference proteome</keyword>
<sequence>MDRDRDHSSGAGWHDSRVTRRSDLRAFLLTLDPETLVDVLCEQADRDEELRRRLVALGGDSEPARVLFDDDTARADTVQFDSVLDTVQRLLDAGTSADVTPLARRTADRLATAVRESDEPSDGLIAQLGRAVSLYARACAAHPPPRRELAEWLTRLAFDGSGRPVVCLADFAEVLGDDGLARVRSVVDAVLAEGGGDSRRARAARALRLELAEITSDVDTVVSLLSEELPRLDVSLRIVRVLRAAGRHSEAIAHAAKALGNTAAGGNGSRGPVVEALERVRTRQSPVDTSEVELLLNEGRCDEAWKASADYEPSDVIPLYRDCVERLIDSRNPRQYEYAAVQLRRLRMLYRRAGTSGEFSTYLAELLTRHRRKTRLLDELRKARVALPKVLAG</sequence>
<reference evidence="1 2" key="1">
    <citation type="submission" date="2011-11" db="EMBL/GenBank/DDBJ databases">
        <title>The Noncontiguous Finished sequence of Saccharomonospora cyanea NA-134.</title>
        <authorList>
            <consortium name="US DOE Joint Genome Institute"/>
            <person name="Lucas S."/>
            <person name="Han J."/>
            <person name="Lapidus A."/>
            <person name="Cheng J.-F."/>
            <person name="Goodwin L."/>
            <person name="Pitluck S."/>
            <person name="Peters L."/>
            <person name="Ovchinnikova G."/>
            <person name="Lu M."/>
            <person name="Detter J.C."/>
            <person name="Han C."/>
            <person name="Tapia R."/>
            <person name="Land M."/>
            <person name="Hauser L."/>
            <person name="Kyrpides N."/>
            <person name="Ivanova N."/>
            <person name="Pagani I."/>
            <person name="Brambilla E.-M."/>
            <person name="Klenk H.-P."/>
            <person name="Woyke T."/>
        </authorList>
    </citation>
    <scope>NUCLEOTIDE SEQUENCE [LARGE SCALE GENOMIC DNA]</scope>
    <source>
        <strain evidence="1 2">NA-134</strain>
    </source>
</reference>
<dbReference type="AlphaFoldDB" id="H5XC78"/>
<dbReference type="HOGENOM" id="CLU_052465_0_0_11"/>
<organism evidence="1 2">
    <name type="scientific">Saccharomonospora cyanea NA-134</name>
    <dbReference type="NCBI Taxonomy" id="882082"/>
    <lineage>
        <taxon>Bacteria</taxon>
        <taxon>Bacillati</taxon>
        <taxon>Actinomycetota</taxon>
        <taxon>Actinomycetes</taxon>
        <taxon>Pseudonocardiales</taxon>
        <taxon>Pseudonocardiaceae</taxon>
        <taxon>Saccharomonospora</taxon>
    </lineage>
</organism>
<dbReference type="EMBL" id="CM001440">
    <property type="protein sequence ID" value="EHR59082.1"/>
    <property type="molecule type" value="Genomic_DNA"/>
</dbReference>
<dbReference type="STRING" id="882082.SaccyDRAFT_0142"/>
<protein>
    <submittedName>
        <fullName evidence="1">Uncharacterized protein</fullName>
    </submittedName>
</protein>
<accession>H5XC78</accession>